<accession>A0AA88W8M4</accession>
<keyword evidence="1" id="KW-0694">RNA-binding</keyword>
<feature type="domain" description="RDRP core" evidence="2">
    <location>
        <begin position="53"/>
        <end position="102"/>
    </location>
</feature>
<comment type="function">
    <text evidence="1">Probably involved in the RNA silencing pathway and required for the generation of small interfering RNAs (siRNAs).</text>
</comment>
<keyword evidence="1" id="KW-0548">Nucleotidyltransferase</keyword>
<keyword evidence="4" id="KW-1185">Reference proteome</keyword>
<dbReference type="InterPro" id="IPR057596">
    <property type="entry name" value="RDRP_core"/>
</dbReference>
<keyword evidence="1" id="KW-0808">Transferase</keyword>
<sequence>MSSLEVLSSVDSLHQVTRASLKTCNMFVLFSRSRQRPFYGDSFLRPDGSGLNHCDVIVEKVTVAKNPYLHPCDIRVLRAVDVPALYHMVDCIVFPQKGERRMDSNPHQMNLMSYVPHHDPSFRAFPSHMKVDPTRSPLIYDSWPSGGTYGYLYPPQCHGCSNHDYFPDYYGFRPPYPHFPLLSPLHCHSSYPMYPGTKIIGAALVISGKRVLALYGGGGVVAGLSDGEETLLGPAFGIPMPCYVAEEPRHEAFHIEEVKEYFSNYTVNDSLGIIANTHTVFVDREPKKAMSGPCLEHSKLFLVAVDFPNTLIQHFYHLIYESQSI</sequence>
<evidence type="ECO:0000313" key="3">
    <source>
        <dbReference type="EMBL" id="KAK3021858.1"/>
    </source>
</evidence>
<comment type="catalytic activity">
    <reaction evidence="1">
        <text>RNA(n) + a ribonucleoside 5'-triphosphate = RNA(n+1) + diphosphate</text>
        <dbReference type="Rhea" id="RHEA:21248"/>
        <dbReference type="Rhea" id="RHEA-COMP:14527"/>
        <dbReference type="Rhea" id="RHEA-COMP:17342"/>
        <dbReference type="ChEBI" id="CHEBI:33019"/>
        <dbReference type="ChEBI" id="CHEBI:61557"/>
        <dbReference type="ChEBI" id="CHEBI:140395"/>
        <dbReference type="EC" id="2.7.7.48"/>
    </reaction>
</comment>
<dbReference type="GO" id="GO:0003723">
    <property type="term" value="F:RNA binding"/>
    <property type="evidence" value="ECO:0007669"/>
    <property type="project" value="UniProtKB-KW"/>
</dbReference>
<dbReference type="GO" id="GO:0030422">
    <property type="term" value="P:siRNA processing"/>
    <property type="evidence" value="ECO:0007669"/>
    <property type="project" value="TreeGrafter"/>
</dbReference>
<proteinExistence type="inferred from homology"/>
<dbReference type="GO" id="GO:0003968">
    <property type="term" value="F:RNA-directed RNA polymerase activity"/>
    <property type="evidence" value="ECO:0007669"/>
    <property type="project" value="UniProtKB-KW"/>
</dbReference>
<dbReference type="EC" id="2.7.7.48" evidence="1"/>
<dbReference type="AlphaFoldDB" id="A0AA88W8M4"/>
<reference evidence="3" key="1">
    <citation type="submission" date="2022-12" db="EMBL/GenBank/DDBJ databases">
        <title>Draft genome assemblies for two species of Escallonia (Escalloniales).</title>
        <authorList>
            <person name="Chanderbali A."/>
            <person name="Dervinis C."/>
            <person name="Anghel I."/>
            <person name="Soltis D."/>
            <person name="Soltis P."/>
            <person name="Zapata F."/>
        </authorList>
    </citation>
    <scope>NUCLEOTIDE SEQUENCE</scope>
    <source>
        <strain evidence="3">UCBG64.0493</strain>
        <tissue evidence="3">Leaf</tissue>
    </source>
</reference>
<gene>
    <name evidence="3" type="ORF">RJ639_047780</name>
</gene>
<comment type="similarity">
    <text evidence="1">Belongs to the RdRP family.</text>
</comment>
<dbReference type="Proteomes" id="UP001188597">
    <property type="component" value="Unassembled WGS sequence"/>
</dbReference>
<protein>
    <recommendedName>
        <fullName evidence="1">RNA-dependent RNA polymerase</fullName>
        <ecNumber evidence="1">2.7.7.48</ecNumber>
    </recommendedName>
</protein>
<feature type="domain" description="RDRP core" evidence="2">
    <location>
        <begin position="251"/>
        <end position="310"/>
    </location>
</feature>
<dbReference type="InterPro" id="IPR007855">
    <property type="entry name" value="RDRP"/>
</dbReference>
<dbReference type="PANTHER" id="PTHR23079:SF1">
    <property type="entry name" value="RNA-DEPENDENT RNA POLYMERASE 1"/>
    <property type="match status" value="1"/>
</dbReference>
<dbReference type="Pfam" id="PF05183">
    <property type="entry name" value="RdRP"/>
    <property type="match status" value="2"/>
</dbReference>
<keyword evidence="1" id="KW-0696">RNA-directed RNA polymerase</keyword>
<evidence type="ECO:0000259" key="2">
    <source>
        <dbReference type="Pfam" id="PF05183"/>
    </source>
</evidence>
<organism evidence="3 4">
    <name type="scientific">Escallonia herrerae</name>
    <dbReference type="NCBI Taxonomy" id="1293975"/>
    <lineage>
        <taxon>Eukaryota</taxon>
        <taxon>Viridiplantae</taxon>
        <taxon>Streptophyta</taxon>
        <taxon>Embryophyta</taxon>
        <taxon>Tracheophyta</taxon>
        <taxon>Spermatophyta</taxon>
        <taxon>Magnoliopsida</taxon>
        <taxon>eudicotyledons</taxon>
        <taxon>Gunneridae</taxon>
        <taxon>Pentapetalae</taxon>
        <taxon>asterids</taxon>
        <taxon>campanulids</taxon>
        <taxon>Escalloniales</taxon>
        <taxon>Escalloniaceae</taxon>
        <taxon>Escallonia</taxon>
    </lineage>
</organism>
<evidence type="ECO:0000256" key="1">
    <source>
        <dbReference type="RuleBase" id="RU363098"/>
    </source>
</evidence>
<keyword evidence="1" id="KW-0943">RNA-mediated gene silencing</keyword>
<name>A0AA88W8M4_9ASTE</name>
<dbReference type="PANTHER" id="PTHR23079">
    <property type="entry name" value="RNA-DEPENDENT RNA POLYMERASE"/>
    <property type="match status" value="1"/>
</dbReference>
<evidence type="ECO:0000313" key="4">
    <source>
        <dbReference type="Proteomes" id="UP001188597"/>
    </source>
</evidence>
<dbReference type="EMBL" id="JAVXUP010000739">
    <property type="protein sequence ID" value="KAK3021858.1"/>
    <property type="molecule type" value="Genomic_DNA"/>
</dbReference>
<dbReference type="GO" id="GO:0031380">
    <property type="term" value="C:nuclear RNA-directed RNA polymerase complex"/>
    <property type="evidence" value="ECO:0007669"/>
    <property type="project" value="TreeGrafter"/>
</dbReference>
<comment type="caution">
    <text evidence="3">The sequence shown here is derived from an EMBL/GenBank/DDBJ whole genome shotgun (WGS) entry which is preliminary data.</text>
</comment>